<reference evidence="1 2" key="1">
    <citation type="submission" date="2021-03" db="EMBL/GenBank/DDBJ databases">
        <title>Sequencing the genomes of 1000 actinobacteria strains.</title>
        <authorList>
            <person name="Klenk H.-P."/>
        </authorList>
    </citation>
    <scope>NUCLEOTIDE SEQUENCE [LARGE SCALE GENOMIC DNA]</scope>
    <source>
        <strain evidence="1 2">DSM 45256</strain>
    </source>
</reference>
<organism evidence="1 2">
    <name type="scientific">Pseudonocardia parietis</name>
    <dbReference type="NCBI Taxonomy" id="570936"/>
    <lineage>
        <taxon>Bacteria</taxon>
        <taxon>Bacillati</taxon>
        <taxon>Actinomycetota</taxon>
        <taxon>Actinomycetes</taxon>
        <taxon>Pseudonocardiales</taxon>
        <taxon>Pseudonocardiaceae</taxon>
        <taxon>Pseudonocardia</taxon>
    </lineage>
</organism>
<protein>
    <submittedName>
        <fullName evidence="1">Uncharacterized protein</fullName>
    </submittedName>
</protein>
<dbReference type="RefSeq" id="WP_210036785.1">
    <property type="nucleotide sequence ID" value="NZ_JAGINU010000004.1"/>
</dbReference>
<gene>
    <name evidence="1" type="ORF">JOF36_007424</name>
</gene>
<accession>A0ABS4W6N9</accession>
<dbReference type="EMBL" id="JAGINU010000004">
    <property type="protein sequence ID" value="MBP2371651.1"/>
    <property type="molecule type" value="Genomic_DNA"/>
</dbReference>
<evidence type="ECO:0000313" key="1">
    <source>
        <dbReference type="EMBL" id="MBP2371651.1"/>
    </source>
</evidence>
<proteinExistence type="predicted"/>
<name>A0ABS4W6N9_9PSEU</name>
<dbReference type="Proteomes" id="UP001519295">
    <property type="component" value="Unassembled WGS sequence"/>
</dbReference>
<sequence>MSQTAAELIAIGLRRSAELPAELPLRLPSAETTDFTVRIPVADDQLVRSIAHTRDRSIAIVTGALIQLGLRHHHELPGQIPVQCATRKELPLTKAS</sequence>
<comment type="caution">
    <text evidence="1">The sequence shown here is derived from an EMBL/GenBank/DDBJ whole genome shotgun (WGS) entry which is preliminary data.</text>
</comment>
<keyword evidence="2" id="KW-1185">Reference proteome</keyword>
<evidence type="ECO:0000313" key="2">
    <source>
        <dbReference type="Proteomes" id="UP001519295"/>
    </source>
</evidence>